<gene>
    <name evidence="9" type="ORF">LKD71_12250</name>
</gene>
<dbReference type="AlphaFoldDB" id="A0AAE3J700"/>
<dbReference type="EMBL" id="JAJEPR010000022">
    <property type="protein sequence ID" value="MCC2190558.1"/>
    <property type="molecule type" value="Genomic_DNA"/>
</dbReference>
<dbReference type="RefSeq" id="WP_227615630.1">
    <property type="nucleotide sequence ID" value="NZ_JAJEPR010000022.1"/>
</dbReference>
<evidence type="ECO:0000259" key="8">
    <source>
        <dbReference type="PROSITE" id="PS50928"/>
    </source>
</evidence>
<feature type="transmembrane region" description="Helical" evidence="7">
    <location>
        <begin position="21"/>
        <end position="48"/>
    </location>
</feature>
<keyword evidence="4 7" id="KW-0812">Transmembrane</keyword>
<dbReference type="PANTHER" id="PTHR30193">
    <property type="entry name" value="ABC TRANSPORTER PERMEASE PROTEIN"/>
    <property type="match status" value="1"/>
</dbReference>
<protein>
    <submittedName>
        <fullName evidence="9">Sugar ABC transporter permease</fullName>
    </submittedName>
</protein>
<dbReference type="Proteomes" id="UP001197875">
    <property type="component" value="Unassembled WGS sequence"/>
</dbReference>
<evidence type="ECO:0000256" key="5">
    <source>
        <dbReference type="ARBA" id="ARBA00022989"/>
    </source>
</evidence>
<feature type="domain" description="ABC transmembrane type-1" evidence="8">
    <location>
        <begin position="78"/>
        <end position="290"/>
    </location>
</feature>
<keyword evidence="3" id="KW-1003">Cell membrane</keyword>
<name>A0AAE3J700_9FIRM</name>
<reference evidence="9 10" key="1">
    <citation type="submission" date="2021-10" db="EMBL/GenBank/DDBJ databases">
        <title>Anaerobic single-cell dispensing facilitates the cultivation of human gut bacteria.</title>
        <authorList>
            <person name="Afrizal A."/>
        </authorList>
    </citation>
    <scope>NUCLEOTIDE SEQUENCE [LARGE SCALE GENOMIC DNA]</scope>
    <source>
        <strain evidence="9 10">CLA-AA-H277</strain>
    </source>
</reference>
<dbReference type="PANTHER" id="PTHR30193:SF37">
    <property type="entry name" value="INNER MEMBRANE ABC TRANSPORTER PERMEASE PROTEIN YCJO"/>
    <property type="match status" value="1"/>
</dbReference>
<dbReference type="Pfam" id="PF00528">
    <property type="entry name" value="BPD_transp_1"/>
    <property type="match status" value="1"/>
</dbReference>
<dbReference type="PROSITE" id="PS50928">
    <property type="entry name" value="ABC_TM1"/>
    <property type="match status" value="1"/>
</dbReference>
<dbReference type="GO" id="GO:0005886">
    <property type="term" value="C:plasma membrane"/>
    <property type="evidence" value="ECO:0007669"/>
    <property type="project" value="UniProtKB-SubCell"/>
</dbReference>
<evidence type="ECO:0000256" key="4">
    <source>
        <dbReference type="ARBA" id="ARBA00022692"/>
    </source>
</evidence>
<evidence type="ECO:0000256" key="6">
    <source>
        <dbReference type="ARBA" id="ARBA00023136"/>
    </source>
</evidence>
<accession>A0AAE3J700</accession>
<feature type="transmembrane region" description="Helical" evidence="7">
    <location>
        <begin position="83"/>
        <end position="103"/>
    </location>
</feature>
<keyword evidence="6 7" id="KW-0472">Membrane</keyword>
<feature type="transmembrane region" description="Helical" evidence="7">
    <location>
        <begin position="269"/>
        <end position="289"/>
    </location>
</feature>
<comment type="caution">
    <text evidence="9">The sequence shown here is derived from an EMBL/GenBank/DDBJ whole genome shotgun (WGS) entry which is preliminary data.</text>
</comment>
<feature type="transmembrane region" description="Helical" evidence="7">
    <location>
        <begin position="115"/>
        <end position="135"/>
    </location>
</feature>
<proteinExistence type="inferred from homology"/>
<keyword evidence="10" id="KW-1185">Reference proteome</keyword>
<evidence type="ECO:0000256" key="1">
    <source>
        <dbReference type="ARBA" id="ARBA00004651"/>
    </source>
</evidence>
<dbReference type="SUPFAM" id="SSF161098">
    <property type="entry name" value="MetI-like"/>
    <property type="match status" value="1"/>
</dbReference>
<dbReference type="CDD" id="cd06261">
    <property type="entry name" value="TM_PBP2"/>
    <property type="match status" value="1"/>
</dbReference>
<dbReference type="InterPro" id="IPR051393">
    <property type="entry name" value="ABC_transporter_permease"/>
</dbReference>
<dbReference type="Gene3D" id="1.10.3720.10">
    <property type="entry name" value="MetI-like"/>
    <property type="match status" value="1"/>
</dbReference>
<evidence type="ECO:0000256" key="3">
    <source>
        <dbReference type="ARBA" id="ARBA00022475"/>
    </source>
</evidence>
<evidence type="ECO:0000256" key="2">
    <source>
        <dbReference type="ARBA" id="ARBA00022448"/>
    </source>
</evidence>
<evidence type="ECO:0000256" key="7">
    <source>
        <dbReference type="RuleBase" id="RU363032"/>
    </source>
</evidence>
<evidence type="ECO:0000313" key="10">
    <source>
        <dbReference type="Proteomes" id="UP001197875"/>
    </source>
</evidence>
<evidence type="ECO:0000313" key="9">
    <source>
        <dbReference type="EMBL" id="MCC2190558.1"/>
    </source>
</evidence>
<sequence length="298" mass="33415">MRKGKKRKEAEQVIGKQDRMGRLFVAPPVILFLMFTLIPMIMAIGMSFTKYDVINPPSFVGLANFKKLIHDEFFWIALKNTCVYTILYVPLGLLISLGAALFLNADQKFVGLFRTLFYLPVLSSTVATATLWFWILNPQLGLLNGILRIFGIPNQAWLYNSRLAMISIVMMSLWAGFGGNMMIFLAGLKGISPVYYEAAKIEGANRWQMFTRITMPSITKTTFLVSTMLIIGTFQVFDQAFVLTKGGPGNATITLVYYIYNNGFKNLNMGYASSISLVLFAIILLMTVINTKINKADI</sequence>
<comment type="subcellular location">
    <subcellularLocation>
        <location evidence="1 7">Cell membrane</location>
        <topology evidence="1 7">Multi-pass membrane protein</topology>
    </subcellularLocation>
</comment>
<keyword evidence="5 7" id="KW-1133">Transmembrane helix</keyword>
<organism evidence="9 10">
    <name type="scientific">Fusicatenibacter faecihominis</name>
    <dbReference type="NCBI Taxonomy" id="2881276"/>
    <lineage>
        <taxon>Bacteria</taxon>
        <taxon>Bacillati</taxon>
        <taxon>Bacillota</taxon>
        <taxon>Clostridia</taxon>
        <taxon>Lachnospirales</taxon>
        <taxon>Lachnospiraceae</taxon>
        <taxon>Fusicatenibacter</taxon>
    </lineage>
</organism>
<comment type="similarity">
    <text evidence="7">Belongs to the binding-protein-dependent transport system permease family.</text>
</comment>
<dbReference type="GO" id="GO:0055085">
    <property type="term" value="P:transmembrane transport"/>
    <property type="evidence" value="ECO:0007669"/>
    <property type="project" value="InterPro"/>
</dbReference>
<feature type="transmembrane region" description="Helical" evidence="7">
    <location>
        <begin position="218"/>
        <end position="237"/>
    </location>
</feature>
<keyword evidence="2 7" id="KW-0813">Transport</keyword>
<dbReference type="InterPro" id="IPR000515">
    <property type="entry name" value="MetI-like"/>
</dbReference>
<dbReference type="InterPro" id="IPR035906">
    <property type="entry name" value="MetI-like_sf"/>
</dbReference>
<feature type="transmembrane region" description="Helical" evidence="7">
    <location>
        <begin position="163"/>
        <end position="186"/>
    </location>
</feature>